<organism evidence="2 3">
    <name type="scientific">Clathrospora elynae</name>
    <dbReference type="NCBI Taxonomy" id="706981"/>
    <lineage>
        <taxon>Eukaryota</taxon>
        <taxon>Fungi</taxon>
        <taxon>Dikarya</taxon>
        <taxon>Ascomycota</taxon>
        <taxon>Pezizomycotina</taxon>
        <taxon>Dothideomycetes</taxon>
        <taxon>Pleosporomycetidae</taxon>
        <taxon>Pleosporales</taxon>
        <taxon>Diademaceae</taxon>
        <taxon>Clathrospora</taxon>
    </lineage>
</organism>
<dbReference type="AlphaFoldDB" id="A0A6A5S9R9"/>
<gene>
    <name evidence="2" type="ORF">EJ02DRAFT_97831</name>
</gene>
<evidence type="ECO:0000313" key="3">
    <source>
        <dbReference type="Proteomes" id="UP000800038"/>
    </source>
</evidence>
<sequence>MWVGFDCPLDPIGPSWGSPMMTLPRLSRYCKSQDGGSSSPQFVSHVVAAQLCSTHSDYKRFVLSLRPDSLVVVLMYVITILVKLLSHEVYVLDMKLASDSNDVKINATASVV</sequence>
<dbReference type="EMBL" id="ML976203">
    <property type="protein sequence ID" value="KAF1936208.1"/>
    <property type="molecule type" value="Genomic_DNA"/>
</dbReference>
<dbReference type="Proteomes" id="UP000800038">
    <property type="component" value="Unassembled WGS sequence"/>
</dbReference>
<feature type="transmembrane region" description="Helical" evidence="1">
    <location>
        <begin position="69"/>
        <end position="86"/>
    </location>
</feature>
<accession>A0A6A5S9R9</accession>
<reference evidence="2" key="1">
    <citation type="journal article" date="2020" name="Stud. Mycol.">
        <title>101 Dothideomycetes genomes: a test case for predicting lifestyles and emergence of pathogens.</title>
        <authorList>
            <person name="Haridas S."/>
            <person name="Albert R."/>
            <person name="Binder M."/>
            <person name="Bloem J."/>
            <person name="Labutti K."/>
            <person name="Salamov A."/>
            <person name="Andreopoulos B."/>
            <person name="Baker S."/>
            <person name="Barry K."/>
            <person name="Bills G."/>
            <person name="Bluhm B."/>
            <person name="Cannon C."/>
            <person name="Castanera R."/>
            <person name="Culley D."/>
            <person name="Daum C."/>
            <person name="Ezra D."/>
            <person name="Gonzalez J."/>
            <person name="Henrissat B."/>
            <person name="Kuo A."/>
            <person name="Liang C."/>
            <person name="Lipzen A."/>
            <person name="Lutzoni F."/>
            <person name="Magnuson J."/>
            <person name="Mondo S."/>
            <person name="Nolan M."/>
            <person name="Ohm R."/>
            <person name="Pangilinan J."/>
            <person name="Park H.-J."/>
            <person name="Ramirez L."/>
            <person name="Alfaro M."/>
            <person name="Sun H."/>
            <person name="Tritt A."/>
            <person name="Yoshinaga Y."/>
            <person name="Zwiers L.-H."/>
            <person name="Turgeon B."/>
            <person name="Goodwin S."/>
            <person name="Spatafora J."/>
            <person name="Crous P."/>
            <person name="Grigoriev I."/>
        </authorList>
    </citation>
    <scope>NUCLEOTIDE SEQUENCE</scope>
    <source>
        <strain evidence="2">CBS 161.51</strain>
    </source>
</reference>
<keyword evidence="1" id="KW-1133">Transmembrane helix</keyword>
<proteinExistence type="predicted"/>
<keyword evidence="1" id="KW-0472">Membrane</keyword>
<keyword evidence="3" id="KW-1185">Reference proteome</keyword>
<evidence type="ECO:0000313" key="2">
    <source>
        <dbReference type="EMBL" id="KAF1936208.1"/>
    </source>
</evidence>
<protein>
    <submittedName>
        <fullName evidence="2">Uncharacterized protein</fullName>
    </submittedName>
</protein>
<evidence type="ECO:0000256" key="1">
    <source>
        <dbReference type="SAM" id="Phobius"/>
    </source>
</evidence>
<name>A0A6A5S9R9_9PLEO</name>
<keyword evidence="1" id="KW-0812">Transmembrane</keyword>